<dbReference type="PANTHER" id="PTHR43283">
    <property type="entry name" value="BETA-LACTAMASE-RELATED"/>
    <property type="match status" value="1"/>
</dbReference>
<evidence type="ECO:0000313" key="2">
    <source>
        <dbReference type="EMBL" id="TQR29131.1"/>
    </source>
</evidence>
<dbReference type="GO" id="GO:0016787">
    <property type="term" value="F:hydrolase activity"/>
    <property type="evidence" value="ECO:0007669"/>
    <property type="project" value="UniProtKB-KW"/>
</dbReference>
<comment type="caution">
    <text evidence="2">The sequence shown here is derived from an EMBL/GenBank/DDBJ whole genome shotgun (WGS) entry which is preliminary data.</text>
</comment>
<keyword evidence="2" id="KW-0378">Hydrolase</keyword>
<feature type="domain" description="Beta-lactamase-related" evidence="1">
    <location>
        <begin position="32"/>
        <end position="303"/>
    </location>
</feature>
<proteinExistence type="predicted"/>
<dbReference type="Proteomes" id="UP000317944">
    <property type="component" value="Unassembled WGS sequence"/>
</dbReference>
<dbReference type="InterPro" id="IPR050789">
    <property type="entry name" value="Diverse_Enzym_Activities"/>
</dbReference>
<sequence>MTQFSGGGIICMSEISFNELEKKVKKIKIEAFVIHKGNTRIFEYLKNKKVAEKPFKVYSITKSIISILIGIMVDKGLIKNIHEPIHHYFPEILEFNDPTKEEITLFHLLTMTSGLQVGNFQASKNWVKFILDQPMIHKPGSTFQYHDGNSHLLSAIIQKISGISTASFAEKYLFHPLGINKYIWVKDPQGIHGGGFSISLNVEDLVKLGFLFLNEGQFNSKQLISSYFLQQMIRPYKQVDTTIEGTRGYGYQLWTYESTNDNTQMEYYYAFGLFGQYIFIVPKLNIMAVVKSHLQYDQQSAPRLFFEELLGSWMDE</sequence>
<gene>
    <name evidence="2" type="ORF">C7Y47_18810</name>
</gene>
<accession>A0A544UAD5</accession>
<evidence type="ECO:0000259" key="1">
    <source>
        <dbReference type="Pfam" id="PF00144"/>
    </source>
</evidence>
<evidence type="ECO:0000313" key="3">
    <source>
        <dbReference type="Proteomes" id="UP000317944"/>
    </source>
</evidence>
<dbReference type="InterPro" id="IPR012338">
    <property type="entry name" value="Beta-lactam/transpept-like"/>
</dbReference>
<organism evidence="2 3">
    <name type="scientific">Lysinibacillus sphaericus</name>
    <name type="common">Bacillus sphaericus</name>
    <dbReference type="NCBI Taxonomy" id="1421"/>
    <lineage>
        <taxon>Bacteria</taxon>
        <taxon>Bacillati</taxon>
        <taxon>Bacillota</taxon>
        <taxon>Bacilli</taxon>
        <taxon>Bacillales</taxon>
        <taxon>Bacillaceae</taxon>
        <taxon>Lysinibacillus</taxon>
    </lineage>
</organism>
<dbReference type="PANTHER" id="PTHR43283:SF7">
    <property type="entry name" value="BETA-LACTAMASE-RELATED DOMAIN-CONTAINING PROTEIN"/>
    <property type="match status" value="1"/>
</dbReference>
<dbReference type="OrthoDB" id="9773047at2"/>
<dbReference type="EMBL" id="SADV01000020">
    <property type="protein sequence ID" value="TQR29131.1"/>
    <property type="molecule type" value="Genomic_DNA"/>
</dbReference>
<dbReference type="SUPFAM" id="SSF56601">
    <property type="entry name" value="beta-lactamase/transpeptidase-like"/>
    <property type="match status" value="1"/>
</dbReference>
<dbReference type="InterPro" id="IPR001466">
    <property type="entry name" value="Beta-lactam-related"/>
</dbReference>
<dbReference type="Gene3D" id="3.40.710.10">
    <property type="entry name" value="DD-peptidase/beta-lactamase superfamily"/>
    <property type="match status" value="1"/>
</dbReference>
<name>A0A544UAD5_LYSSH</name>
<dbReference type="AlphaFoldDB" id="A0A544UAD5"/>
<reference evidence="2 3" key="1">
    <citation type="submission" date="2018-03" db="EMBL/GenBank/DDBJ databases">
        <title>Aerobic endospore-forming bacteria genome sequencing and assembly.</title>
        <authorList>
            <person name="Cavalcante D.A."/>
            <person name="Driks A."/>
            <person name="Putonti C."/>
            <person name="De-Souza M.T."/>
        </authorList>
    </citation>
    <scope>NUCLEOTIDE SEQUENCE [LARGE SCALE GENOMIC DNA]</scope>
    <source>
        <strain evidence="2 3">SDF0037</strain>
    </source>
</reference>
<dbReference type="Pfam" id="PF00144">
    <property type="entry name" value="Beta-lactamase"/>
    <property type="match status" value="1"/>
</dbReference>
<protein>
    <submittedName>
        <fullName evidence="2">Class C beta-lactamase-related serine hydrolase</fullName>
    </submittedName>
</protein>